<dbReference type="Proteomes" id="UP000007797">
    <property type="component" value="Unassembled WGS sequence"/>
</dbReference>
<organism evidence="1 2">
    <name type="scientific">Cavenderia fasciculata</name>
    <name type="common">Slime mold</name>
    <name type="synonym">Dictyostelium fasciculatum</name>
    <dbReference type="NCBI Taxonomy" id="261658"/>
    <lineage>
        <taxon>Eukaryota</taxon>
        <taxon>Amoebozoa</taxon>
        <taxon>Evosea</taxon>
        <taxon>Eumycetozoa</taxon>
        <taxon>Dictyostelia</taxon>
        <taxon>Acytosteliales</taxon>
        <taxon>Cavenderiaceae</taxon>
        <taxon>Cavenderia</taxon>
    </lineage>
</organism>
<dbReference type="KEGG" id="dfa:DFA_09439"/>
<evidence type="ECO:0000313" key="2">
    <source>
        <dbReference type="Proteomes" id="UP000007797"/>
    </source>
</evidence>
<sequence>MSDYLKMTLHWSRKGAPHGNLSTYLETCAAFEKGPICDHCQIYGHGQFHYYHGKYKRNCICFICKQSKEIALFFKKRAASTKRTHLLKYGEIGDYDIDEDYLIELNDDQGHLCAVLKIRLRFDSKEHCMASVDRINNSITYTKMNVRITCLEVNTSAKWSPFDIHYLIEGFFQPDPTDSQLESYYDEYSMFEDLKTAYDSTKPGASRRTRSLEGEKEISFIFLVLLYFFQKGRSWYTRAILGVPPHERHITHHPSAASPERLNVLKDYTLENTVLIDLRCQSSNYRSTYTDPEDYDEGDGNWTEMKFYYVMYAQHCCHSKPRILPMYYEDWLADNQELETIKLKFSKKNTDE</sequence>
<dbReference type="RefSeq" id="XP_004354788.1">
    <property type="nucleotide sequence ID" value="XM_004354736.1"/>
</dbReference>
<dbReference type="AlphaFoldDB" id="F4Q7M2"/>
<dbReference type="GeneID" id="14868210"/>
<accession>F4Q7M2</accession>
<proteinExistence type="predicted"/>
<keyword evidence="2" id="KW-1185">Reference proteome</keyword>
<name>F4Q7M2_CACFS</name>
<gene>
    <name evidence="1" type="ORF">DFA_09439</name>
</gene>
<dbReference type="EMBL" id="GL883024">
    <property type="protein sequence ID" value="EGG16404.1"/>
    <property type="molecule type" value="Genomic_DNA"/>
</dbReference>
<protein>
    <submittedName>
        <fullName evidence="1">Uncharacterized protein</fullName>
    </submittedName>
</protein>
<reference evidence="2" key="1">
    <citation type="journal article" date="2011" name="Genome Res.">
        <title>Phylogeny-wide analysis of social amoeba genomes highlights ancient origins for complex intercellular communication.</title>
        <authorList>
            <person name="Heidel A.J."/>
            <person name="Lawal H.M."/>
            <person name="Felder M."/>
            <person name="Schilde C."/>
            <person name="Helps N.R."/>
            <person name="Tunggal B."/>
            <person name="Rivero F."/>
            <person name="John U."/>
            <person name="Schleicher M."/>
            <person name="Eichinger L."/>
            <person name="Platzer M."/>
            <person name="Noegel A.A."/>
            <person name="Schaap P."/>
            <person name="Gloeckner G."/>
        </authorList>
    </citation>
    <scope>NUCLEOTIDE SEQUENCE [LARGE SCALE GENOMIC DNA]</scope>
    <source>
        <strain evidence="2">SH3</strain>
    </source>
</reference>
<evidence type="ECO:0000313" key="1">
    <source>
        <dbReference type="EMBL" id="EGG16404.1"/>
    </source>
</evidence>